<evidence type="ECO:0000313" key="1">
    <source>
        <dbReference type="EMBL" id="SVD08938.1"/>
    </source>
</evidence>
<name>A0A382SID1_9ZZZZ</name>
<dbReference type="EMBL" id="UINC01128897">
    <property type="protein sequence ID" value="SVD08938.1"/>
    <property type="molecule type" value="Genomic_DNA"/>
</dbReference>
<gene>
    <name evidence="1" type="ORF">METZ01_LOCUS361792</name>
</gene>
<protein>
    <submittedName>
        <fullName evidence="1">Uncharacterized protein</fullName>
    </submittedName>
</protein>
<proteinExistence type="predicted"/>
<accession>A0A382SID1</accession>
<organism evidence="1">
    <name type="scientific">marine metagenome</name>
    <dbReference type="NCBI Taxonomy" id="408172"/>
    <lineage>
        <taxon>unclassified sequences</taxon>
        <taxon>metagenomes</taxon>
        <taxon>ecological metagenomes</taxon>
    </lineage>
</organism>
<sequence length="40" mass="4290">MYIVKPFGGGLGNLVSAQPPMERRLTQLVGNQGQTALFIS</sequence>
<dbReference type="AlphaFoldDB" id="A0A382SID1"/>
<reference evidence="1" key="1">
    <citation type="submission" date="2018-05" db="EMBL/GenBank/DDBJ databases">
        <authorList>
            <person name="Lanie J.A."/>
            <person name="Ng W.-L."/>
            <person name="Kazmierczak K.M."/>
            <person name="Andrzejewski T.M."/>
            <person name="Davidsen T.M."/>
            <person name="Wayne K.J."/>
            <person name="Tettelin H."/>
            <person name="Glass J.I."/>
            <person name="Rusch D."/>
            <person name="Podicherti R."/>
            <person name="Tsui H.-C.T."/>
            <person name="Winkler M.E."/>
        </authorList>
    </citation>
    <scope>NUCLEOTIDE SEQUENCE</scope>
</reference>